<dbReference type="Proteomes" id="UP001058860">
    <property type="component" value="Chromosome"/>
</dbReference>
<keyword evidence="3" id="KW-1185">Reference proteome</keyword>
<name>A0ABY5PKI4_9ACTN</name>
<comment type="similarity">
    <text evidence="1">Belongs to the cytochrome P450 family.</text>
</comment>
<organism evidence="2 3">
    <name type="scientific">Svornostia abyssi</name>
    <dbReference type="NCBI Taxonomy" id="2898438"/>
    <lineage>
        <taxon>Bacteria</taxon>
        <taxon>Bacillati</taxon>
        <taxon>Actinomycetota</taxon>
        <taxon>Thermoleophilia</taxon>
        <taxon>Solirubrobacterales</taxon>
        <taxon>Baekduiaceae</taxon>
        <taxon>Svornostia</taxon>
    </lineage>
</organism>
<dbReference type="InterPro" id="IPR002397">
    <property type="entry name" value="Cyt_P450_B"/>
</dbReference>
<dbReference type="InterPro" id="IPR036396">
    <property type="entry name" value="Cyt_P450_sf"/>
</dbReference>
<dbReference type="CDD" id="cd11033">
    <property type="entry name" value="CYP142-like"/>
    <property type="match status" value="1"/>
</dbReference>
<dbReference type="Gene3D" id="1.10.630.10">
    <property type="entry name" value="Cytochrome P450"/>
    <property type="match status" value="1"/>
</dbReference>
<dbReference type="SUPFAM" id="SSF48264">
    <property type="entry name" value="Cytochrome P450"/>
    <property type="match status" value="1"/>
</dbReference>
<evidence type="ECO:0000313" key="2">
    <source>
        <dbReference type="EMBL" id="UUY05151.1"/>
    </source>
</evidence>
<dbReference type="PANTHER" id="PTHR46696:SF4">
    <property type="entry name" value="BIOTIN BIOSYNTHESIS CYTOCHROME P450"/>
    <property type="match status" value="1"/>
</dbReference>
<dbReference type="Pfam" id="PF00067">
    <property type="entry name" value="p450"/>
    <property type="match status" value="1"/>
</dbReference>
<dbReference type="RefSeq" id="WP_353865613.1">
    <property type="nucleotide sequence ID" value="NZ_CP088295.1"/>
</dbReference>
<accession>A0ABY5PKI4</accession>
<dbReference type="EMBL" id="CP088295">
    <property type="protein sequence ID" value="UUY05151.1"/>
    <property type="molecule type" value="Genomic_DNA"/>
</dbReference>
<reference evidence="3" key="1">
    <citation type="submission" date="2021-11" db="EMBL/GenBank/DDBJ databases">
        <title>Cultivation dependent microbiological survey of springs from the worlds oldest radium mine currently devoted to the extraction of radon-saturated water.</title>
        <authorList>
            <person name="Kapinusova G."/>
            <person name="Smrhova T."/>
            <person name="Strejcek M."/>
            <person name="Suman J."/>
            <person name="Jani K."/>
            <person name="Pajer P."/>
            <person name="Uhlik O."/>
        </authorList>
    </citation>
    <scope>NUCLEOTIDE SEQUENCE [LARGE SCALE GENOMIC DNA]</scope>
    <source>
        <strain evidence="3">J379</strain>
    </source>
</reference>
<dbReference type="InterPro" id="IPR001128">
    <property type="entry name" value="Cyt_P450"/>
</dbReference>
<protein>
    <submittedName>
        <fullName evidence="2">Cytochrome P450</fullName>
    </submittedName>
</protein>
<dbReference type="PRINTS" id="PR00359">
    <property type="entry name" value="BP450"/>
</dbReference>
<gene>
    <name evidence="2" type="ORF">LRS13_06385</name>
</gene>
<evidence type="ECO:0000313" key="3">
    <source>
        <dbReference type="Proteomes" id="UP001058860"/>
    </source>
</evidence>
<evidence type="ECO:0000256" key="1">
    <source>
        <dbReference type="ARBA" id="ARBA00010617"/>
    </source>
</evidence>
<sequence length="448" mass="50331">MSARVCFILGDSTEKTHRLVRCTRLSAHLTPCTQEASMAVTVERPLEGIDVSDLSLWEEGPPFDLFARLRREAPVHWSPLSQYPDEAGFWSITRWDDVHRISRDFETFSSERGGILLLDEPGLPLALQQQQMISMDPPRHDRIKAIFQRGFTPARINEHEDRIRTIVVEALDRVASTGRCDLVADVTQPVVSRVIGSFIGSDPADDAKNAERVNMVLAFGDEEVSPGFEEVAASIEEAYGEFMEQVEVRRQTPADDLLTVLAHAEVDGERLNDLEIFTGIGLLSAAGNDSTRSTFASGMLALLEHPEQMGLVQRDPGLIPGLVEEALRCFPAFSHFRRTAQRDVEMHAQTIREGDKVLLWYVSSNRDETVIDDPDRFDILREPKNHQAFGAGGRHFCLGAALARLELRVLFEETLSRFPDIHLDGEPRRTRSCFVNQLKEMPVAFTAR</sequence>
<proteinExistence type="inferred from homology"/>
<dbReference type="PANTHER" id="PTHR46696">
    <property type="entry name" value="P450, PUTATIVE (EUROFUNG)-RELATED"/>
    <property type="match status" value="1"/>
</dbReference>